<dbReference type="GO" id="GO:0006508">
    <property type="term" value="P:proteolysis"/>
    <property type="evidence" value="ECO:0007669"/>
    <property type="project" value="UniProtKB-KW"/>
</dbReference>
<feature type="chain" id="PRO_5013263545" description="Peptidase metallopeptidase domain-containing protein" evidence="6">
    <location>
        <begin position="22"/>
        <end position="482"/>
    </location>
</feature>
<keyword evidence="5" id="KW-0482">Metalloprotease</keyword>
<dbReference type="InterPro" id="IPR001818">
    <property type="entry name" value="Pept_M10_metallopeptidase"/>
</dbReference>
<name>A0A2A4MLI2_9GAMM</name>
<dbReference type="GO" id="GO:0030198">
    <property type="term" value="P:extracellular matrix organization"/>
    <property type="evidence" value="ECO:0007669"/>
    <property type="project" value="TreeGrafter"/>
</dbReference>
<dbReference type="SUPFAM" id="SSF55486">
    <property type="entry name" value="Metalloproteases ('zincins'), catalytic domain"/>
    <property type="match status" value="1"/>
</dbReference>
<protein>
    <recommendedName>
        <fullName evidence="7">Peptidase metallopeptidase domain-containing protein</fullName>
    </recommendedName>
</protein>
<evidence type="ECO:0000256" key="4">
    <source>
        <dbReference type="ARBA" id="ARBA00022833"/>
    </source>
</evidence>
<dbReference type="PRINTS" id="PR00138">
    <property type="entry name" value="MATRIXIN"/>
</dbReference>
<dbReference type="GO" id="GO:0031012">
    <property type="term" value="C:extracellular matrix"/>
    <property type="evidence" value="ECO:0007669"/>
    <property type="project" value="InterPro"/>
</dbReference>
<comment type="caution">
    <text evidence="8">The sequence shown here is derived from an EMBL/GenBank/DDBJ whole genome shotgun (WGS) entry which is preliminary data.</text>
</comment>
<dbReference type="Gene3D" id="3.40.390.10">
    <property type="entry name" value="Collagenase (Catalytic Domain)"/>
    <property type="match status" value="1"/>
</dbReference>
<dbReference type="GO" id="GO:0030574">
    <property type="term" value="P:collagen catabolic process"/>
    <property type="evidence" value="ECO:0007669"/>
    <property type="project" value="TreeGrafter"/>
</dbReference>
<evidence type="ECO:0000313" key="8">
    <source>
        <dbReference type="EMBL" id="PCH60614.1"/>
    </source>
</evidence>
<dbReference type="PANTHER" id="PTHR10201:SF323">
    <property type="entry name" value="MATRIX METALLOPROTEINASE-21"/>
    <property type="match status" value="1"/>
</dbReference>
<dbReference type="InterPro" id="IPR024079">
    <property type="entry name" value="MetalloPept_cat_dom_sf"/>
</dbReference>
<dbReference type="GO" id="GO:0008270">
    <property type="term" value="F:zinc ion binding"/>
    <property type="evidence" value="ECO:0007669"/>
    <property type="project" value="InterPro"/>
</dbReference>
<evidence type="ECO:0000256" key="2">
    <source>
        <dbReference type="ARBA" id="ARBA00022723"/>
    </source>
</evidence>
<dbReference type="Pfam" id="PF00413">
    <property type="entry name" value="Peptidase_M10"/>
    <property type="match status" value="1"/>
</dbReference>
<dbReference type="PANTHER" id="PTHR10201">
    <property type="entry name" value="MATRIX METALLOPROTEINASE"/>
    <property type="match status" value="1"/>
</dbReference>
<accession>A0A2A4MLI2</accession>
<evidence type="ECO:0000256" key="6">
    <source>
        <dbReference type="SAM" id="SignalP"/>
    </source>
</evidence>
<keyword evidence="4" id="KW-0862">Zinc</keyword>
<dbReference type="GO" id="GO:0004222">
    <property type="term" value="F:metalloendopeptidase activity"/>
    <property type="evidence" value="ECO:0007669"/>
    <property type="project" value="InterPro"/>
</dbReference>
<organism evidence="8 9">
    <name type="scientific">SAR86 cluster bacterium</name>
    <dbReference type="NCBI Taxonomy" id="2030880"/>
    <lineage>
        <taxon>Bacteria</taxon>
        <taxon>Pseudomonadati</taxon>
        <taxon>Pseudomonadota</taxon>
        <taxon>Gammaproteobacteria</taxon>
        <taxon>SAR86 cluster</taxon>
    </lineage>
</organism>
<proteinExistence type="predicted"/>
<dbReference type="InterPro" id="IPR021190">
    <property type="entry name" value="Pept_M10A"/>
</dbReference>
<sequence>MKLLMTLFALLLINSSYGFQASGNYWSTSKTAIYVNFDGYTPSGEVWNERFSRAMDSWSQATSFEFISVDSYQDPCNKRSGGGYGDSISSATFGDDICGNAFGANVLAVTLTSGFCFDASCTSGFDINDADIIFNTAKQWDIYEGSRKGDAIDFGRSALHELGHALGLNHEAAARSIMAANIQDIDSLLQDDIDGANYIYGAPDDASQYQSIYGIKINTPKAISTSKSLSLDLVGELAIDDSLVDGRFIDIFEFTLDHDSQIELSIDSSDFKEVLYLVKIDSTQQAIAEHTFFMENTGQAFVRLEQSLPAGTYWIGASSEQGYTVGDYHINLQADYALFDKPYQNYQTDFGATVQVNPNPNIHGDLSLRDYSEEGVRMDIYEFTVSVRSHLTIAMSSAAFDTHLSLAKLNQYGEIDLDSFISHDESHSVSHNHSEGEGEGEGEHSFNITTIESILQPGTYWIMASEEDANAFGAYDINIRAR</sequence>
<keyword evidence="3" id="KW-0378">Hydrolase</keyword>
<dbReference type="EMBL" id="NVQR01000086">
    <property type="protein sequence ID" value="PCH60614.1"/>
    <property type="molecule type" value="Genomic_DNA"/>
</dbReference>
<dbReference type="InterPro" id="IPR006026">
    <property type="entry name" value="Peptidase_Metallo"/>
</dbReference>
<dbReference type="SMART" id="SM00235">
    <property type="entry name" value="ZnMc"/>
    <property type="match status" value="1"/>
</dbReference>
<keyword evidence="6" id="KW-0732">Signal</keyword>
<evidence type="ECO:0000259" key="7">
    <source>
        <dbReference type="SMART" id="SM00235"/>
    </source>
</evidence>
<evidence type="ECO:0000256" key="3">
    <source>
        <dbReference type="ARBA" id="ARBA00022801"/>
    </source>
</evidence>
<evidence type="ECO:0000256" key="5">
    <source>
        <dbReference type="ARBA" id="ARBA00023049"/>
    </source>
</evidence>
<keyword evidence="1" id="KW-0645">Protease</keyword>
<evidence type="ECO:0000256" key="1">
    <source>
        <dbReference type="ARBA" id="ARBA00022670"/>
    </source>
</evidence>
<gene>
    <name evidence="8" type="ORF">COC19_05680</name>
</gene>
<reference evidence="9" key="1">
    <citation type="submission" date="2017-08" db="EMBL/GenBank/DDBJ databases">
        <title>A dynamic microbial community with high functional redundancy inhabits the cold, oxic subseafloor aquifer.</title>
        <authorList>
            <person name="Tully B.J."/>
            <person name="Wheat C.G."/>
            <person name="Glazer B.T."/>
            <person name="Huber J.A."/>
        </authorList>
    </citation>
    <scope>NUCLEOTIDE SEQUENCE [LARGE SCALE GENOMIC DNA]</scope>
</reference>
<feature type="signal peptide" evidence="6">
    <location>
        <begin position="1"/>
        <end position="21"/>
    </location>
</feature>
<dbReference type="Gene3D" id="2.60.120.380">
    <property type="match status" value="1"/>
</dbReference>
<dbReference type="Proteomes" id="UP000218172">
    <property type="component" value="Unassembled WGS sequence"/>
</dbReference>
<feature type="domain" description="Peptidase metallopeptidase" evidence="7">
    <location>
        <begin position="22"/>
        <end position="202"/>
    </location>
</feature>
<keyword evidence="2" id="KW-0479">Metal-binding</keyword>
<evidence type="ECO:0000313" key="9">
    <source>
        <dbReference type="Proteomes" id="UP000218172"/>
    </source>
</evidence>
<dbReference type="AlphaFoldDB" id="A0A2A4MLI2"/>